<accession>A0A9Q0AR49</accession>
<feature type="domain" description="DUF7730" evidence="2">
    <location>
        <begin position="53"/>
        <end position="296"/>
    </location>
</feature>
<feature type="compositionally biased region" description="Basic and acidic residues" evidence="1">
    <location>
        <begin position="33"/>
        <end position="42"/>
    </location>
</feature>
<sequence length="379" mass="44495">MALGLPTTKLPGFRPKLGKRNHSAGSSISSMENSEKKPRESNADNGSRNATSAQLGSQLFKIPCEIRNIIYDHALNRTVRDQHIYHENGRLYHARCVMTANDEEPDFIQKQMDRLLGSTPVDGFNNDRMKMWFSRLTGEEWDHRHWRCYLQRRGPISKFEETGWMSMMLACKIMYPEVQTAILEFHKFHINDLTSIHLFMVLRPPLMLSQVRHLDLTINVSYYEYSPFVKDDHTLSNSRILAIQNVLHNLTCIHTLRISFDTCSRRVWREVPEKGLLKRLDMLQVLREFTVELPPELSERNRSLPNQLVKGGDFKIVRRPMWRYWAWPPLRGNVQRIEWLTSEQDGQEYGFRTEDQTIWCKKNPYAGSDVERHSASLDY</sequence>
<feature type="compositionally biased region" description="Polar residues" evidence="1">
    <location>
        <begin position="23"/>
        <end position="32"/>
    </location>
</feature>
<reference evidence="3" key="1">
    <citation type="submission" date="2021-03" db="EMBL/GenBank/DDBJ databases">
        <title>Revisited historic fungal species revealed as producer of novel bioactive compounds through whole genome sequencing and comparative genomics.</title>
        <authorList>
            <person name="Vignolle G.A."/>
            <person name="Hochenegger N."/>
            <person name="Mach R.L."/>
            <person name="Mach-Aigner A.R."/>
            <person name="Javad Rahimi M."/>
            <person name="Salim K.A."/>
            <person name="Chan C.M."/>
            <person name="Lim L.B.L."/>
            <person name="Cai F."/>
            <person name="Druzhinina I.S."/>
            <person name="U'Ren J.M."/>
            <person name="Derntl C."/>
        </authorList>
    </citation>
    <scope>NUCLEOTIDE SEQUENCE</scope>
    <source>
        <strain evidence="3">TUCIM 5799</strain>
    </source>
</reference>
<organism evidence="3 4">
    <name type="scientific">Neoarthrinium moseri</name>
    <dbReference type="NCBI Taxonomy" id="1658444"/>
    <lineage>
        <taxon>Eukaryota</taxon>
        <taxon>Fungi</taxon>
        <taxon>Dikarya</taxon>
        <taxon>Ascomycota</taxon>
        <taxon>Pezizomycotina</taxon>
        <taxon>Sordariomycetes</taxon>
        <taxon>Xylariomycetidae</taxon>
        <taxon>Amphisphaeriales</taxon>
        <taxon>Apiosporaceae</taxon>
        <taxon>Neoarthrinium</taxon>
    </lineage>
</organism>
<keyword evidence="4" id="KW-1185">Reference proteome</keyword>
<dbReference type="Pfam" id="PF24864">
    <property type="entry name" value="DUF7730"/>
    <property type="match status" value="1"/>
</dbReference>
<evidence type="ECO:0000259" key="2">
    <source>
        <dbReference type="Pfam" id="PF24864"/>
    </source>
</evidence>
<dbReference type="AlphaFoldDB" id="A0A9Q0AR49"/>
<proteinExistence type="predicted"/>
<evidence type="ECO:0000313" key="4">
    <source>
        <dbReference type="Proteomes" id="UP000829685"/>
    </source>
</evidence>
<feature type="compositionally biased region" description="Polar residues" evidence="1">
    <location>
        <begin position="43"/>
        <end position="52"/>
    </location>
</feature>
<evidence type="ECO:0000256" key="1">
    <source>
        <dbReference type="SAM" id="MobiDB-lite"/>
    </source>
</evidence>
<gene>
    <name evidence="3" type="ORF">JX265_005862</name>
</gene>
<comment type="caution">
    <text evidence="3">The sequence shown here is derived from an EMBL/GenBank/DDBJ whole genome shotgun (WGS) entry which is preliminary data.</text>
</comment>
<feature type="region of interest" description="Disordered" evidence="1">
    <location>
        <begin position="1"/>
        <end position="52"/>
    </location>
</feature>
<name>A0A9Q0AR49_9PEZI</name>
<dbReference type="PANTHER" id="PTHR38790">
    <property type="entry name" value="2EXR DOMAIN-CONTAINING PROTEIN-RELATED"/>
    <property type="match status" value="1"/>
</dbReference>
<protein>
    <recommendedName>
        <fullName evidence="2">DUF7730 domain-containing protein</fullName>
    </recommendedName>
</protein>
<dbReference type="InterPro" id="IPR056632">
    <property type="entry name" value="DUF7730"/>
</dbReference>
<evidence type="ECO:0000313" key="3">
    <source>
        <dbReference type="EMBL" id="KAI1871876.1"/>
    </source>
</evidence>
<dbReference type="EMBL" id="JAFIMR010000012">
    <property type="protein sequence ID" value="KAI1871876.1"/>
    <property type="molecule type" value="Genomic_DNA"/>
</dbReference>
<dbReference type="Proteomes" id="UP000829685">
    <property type="component" value="Unassembled WGS sequence"/>
</dbReference>